<dbReference type="Gene3D" id="1.20.1640.10">
    <property type="entry name" value="Multidrug efflux transporter AcrB transmembrane domain"/>
    <property type="match status" value="2"/>
</dbReference>
<feature type="transmembrane region" description="Helical" evidence="1">
    <location>
        <begin position="929"/>
        <end position="952"/>
    </location>
</feature>
<feature type="transmembrane region" description="Helical" evidence="1">
    <location>
        <begin position="1008"/>
        <end position="1026"/>
    </location>
</feature>
<dbReference type="InterPro" id="IPR027463">
    <property type="entry name" value="AcrB_DN_DC_subdom"/>
</dbReference>
<keyword evidence="3" id="KW-1185">Reference proteome</keyword>
<feature type="transmembrane region" description="Helical" evidence="1">
    <location>
        <begin position="340"/>
        <end position="359"/>
    </location>
</feature>
<dbReference type="PANTHER" id="PTHR32063">
    <property type="match status" value="1"/>
</dbReference>
<evidence type="ECO:0000313" key="3">
    <source>
        <dbReference type="Proteomes" id="UP001239019"/>
    </source>
</evidence>
<feature type="transmembrane region" description="Helical" evidence="1">
    <location>
        <begin position="959"/>
        <end position="980"/>
    </location>
</feature>
<feature type="transmembrane region" description="Helical" evidence="1">
    <location>
        <begin position="437"/>
        <end position="458"/>
    </location>
</feature>
<dbReference type="PANTHER" id="PTHR32063:SF0">
    <property type="entry name" value="SWARMING MOTILITY PROTEIN SWRC"/>
    <property type="match status" value="1"/>
</dbReference>
<feature type="transmembrane region" description="Helical" evidence="1">
    <location>
        <begin position="575"/>
        <end position="596"/>
    </location>
</feature>
<accession>A0ABU0WAK5</accession>
<name>A0ABU0WAK5_9GAMM</name>
<keyword evidence="1" id="KW-1133">Transmembrane helix</keyword>
<dbReference type="Pfam" id="PF00873">
    <property type="entry name" value="ACR_tran"/>
    <property type="match status" value="2"/>
</dbReference>
<dbReference type="EMBL" id="JAVDDT010000005">
    <property type="protein sequence ID" value="MDQ2069975.1"/>
    <property type="molecule type" value="Genomic_DNA"/>
</dbReference>
<feature type="transmembrane region" description="Helical" evidence="1">
    <location>
        <begin position="903"/>
        <end position="923"/>
    </location>
</feature>
<dbReference type="RefSeq" id="WP_306728475.1">
    <property type="nucleotide sequence ID" value="NZ_JAVDDT010000005.1"/>
</dbReference>
<keyword evidence="1" id="KW-0472">Membrane</keyword>
<dbReference type="SUPFAM" id="SSF82714">
    <property type="entry name" value="Multidrug efflux transporter AcrB TolC docking domain, DN and DC subdomains"/>
    <property type="match status" value="2"/>
</dbReference>
<protein>
    <submittedName>
        <fullName evidence="2">Efflux RND transporter permease subunit</fullName>
    </submittedName>
</protein>
<evidence type="ECO:0000313" key="2">
    <source>
        <dbReference type="EMBL" id="MDQ2069975.1"/>
    </source>
</evidence>
<dbReference type="Gene3D" id="3.30.70.1320">
    <property type="entry name" value="Multidrug efflux transporter AcrB pore domain like"/>
    <property type="match status" value="1"/>
</dbReference>
<proteinExistence type="predicted"/>
<feature type="transmembrane region" description="Helical" evidence="1">
    <location>
        <begin position="392"/>
        <end position="416"/>
    </location>
</feature>
<dbReference type="InterPro" id="IPR001036">
    <property type="entry name" value="Acrflvin-R"/>
</dbReference>
<dbReference type="Gene3D" id="3.30.2090.10">
    <property type="entry name" value="Multidrug efflux transporter AcrB TolC docking domain, DN and DC subdomains"/>
    <property type="match status" value="2"/>
</dbReference>
<dbReference type="SUPFAM" id="SSF82866">
    <property type="entry name" value="Multidrug efflux transporter AcrB transmembrane domain"/>
    <property type="match status" value="2"/>
</dbReference>
<comment type="caution">
    <text evidence="2">The sequence shown here is derived from an EMBL/GenBank/DDBJ whole genome shotgun (WGS) entry which is preliminary data.</text>
</comment>
<organism evidence="2 3">
    <name type="scientific">Natronospira bacteriovora</name>
    <dbReference type="NCBI Taxonomy" id="3069753"/>
    <lineage>
        <taxon>Bacteria</taxon>
        <taxon>Pseudomonadati</taxon>
        <taxon>Pseudomonadota</taxon>
        <taxon>Gammaproteobacteria</taxon>
        <taxon>Natronospirales</taxon>
        <taxon>Natronospiraceae</taxon>
        <taxon>Natronospira</taxon>
    </lineage>
</organism>
<dbReference type="SUPFAM" id="SSF82693">
    <property type="entry name" value="Multidrug efflux transporter AcrB pore domain, PN1, PN2, PC1 and PC2 subdomains"/>
    <property type="match status" value="3"/>
</dbReference>
<keyword evidence="1" id="KW-0812">Transmembrane</keyword>
<dbReference type="Gene3D" id="3.30.70.1440">
    <property type="entry name" value="Multidrug efflux transporter AcrB pore domain"/>
    <property type="match status" value="1"/>
</dbReference>
<feature type="transmembrane region" description="Helical" evidence="1">
    <location>
        <begin position="1038"/>
        <end position="1059"/>
    </location>
</feature>
<dbReference type="Proteomes" id="UP001239019">
    <property type="component" value="Unassembled WGS sequence"/>
</dbReference>
<dbReference type="Gene3D" id="3.30.70.1430">
    <property type="entry name" value="Multidrug efflux transporter AcrB pore domain"/>
    <property type="match status" value="2"/>
</dbReference>
<feature type="transmembrane region" description="Helical" evidence="1">
    <location>
        <begin position="366"/>
        <end position="386"/>
    </location>
</feature>
<feature type="transmembrane region" description="Helical" evidence="1">
    <location>
        <begin position="470"/>
        <end position="491"/>
    </location>
</feature>
<reference evidence="2 3" key="1">
    <citation type="submission" date="2023-08" db="EMBL/GenBank/DDBJ databases">
        <title>Whole-genome sequencing of halo(alkali)philic microorganisms from hypersaline lakes.</title>
        <authorList>
            <person name="Sorokin D.Y."/>
            <person name="Abbas B."/>
            <person name="Merkel A.Y."/>
        </authorList>
    </citation>
    <scope>NUCLEOTIDE SEQUENCE [LARGE SCALE GENOMIC DNA]</scope>
    <source>
        <strain evidence="2 3">AB-CW4</strain>
    </source>
</reference>
<dbReference type="PRINTS" id="PR00702">
    <property type="entry name" value="ACRIFLAVINRP"/>
</dbReference>
<evidence type="ECO:0000256" key="1">
    <source>
        <dbReference type="SAM" id="Phobius"/>
    </source>
</evidence>
<gene>
    <name evidence="2" type="ORF">RBH19_08820</name>
</gene>
<sequence length="1077" mass="116252">MRRKALGIVEFATRRRVTIAMIALGVVVFGLVAQSRLAVNLLPEMSYPSLTVRTELPGGAPQEVEYLLTRPVEEVLATVSGVRRVNSVSRAGQSDVTLEFAWGTGMDTAVVEVREKLDRINLPLEAERPLLLRFDPSTDPILRLSLGDGRETGAATLDRLRRYAEDQLARDLESVDGVAAVRVSGGLDSEVQVLVDDDRLDALGLQIEDVRNRLAAENVNVSGGSLFEGSRELLVRTLNRFDNLDDIRSTVVARREGAVIRLEEIAEVRMGHKDREAITRLNGEQAVEIGIYREGDANTVRVADLVQQRLQQVKRGLPEGMEVAVIADQSQFIRQAVREVVSAGLIGGFLAALVLYLFLGSARPTFIIGIAIPLSVVGTFLLMHGTGISLNVMSLGGIALAVGLLVDSAIVVLESIARRRQAGDSALEAAVRGSSEVGGAITASTLTTVAVFLPLIFVEGLAGQLFGDQALTITFSLLLALLIALAVIPMLSVPGQHAGETEALPDPAEDKRGWLRRLPGRLFGGLILAVLLVLRGVARGVGGGMRGLLWPLRRAFDRVWRGVESRYPALLDWSLAHAGTVWLATLLLVAVALAVLPRMGTELIPEVSQGEFDLVIELPPGTGLDRTDDTLESVRRELGTDPRVALTASVAGTGNRLDAAPGDAGENHGQLTVRMQAGAGAEAEAATAERLRRILGGRDDIRHRIETPAIMRFEQPLELTLRSDSLEDLQDAADLIHAAMSRDARFQDVRSSMAEGYPEVRIRFDRDRLATLDLNAGEVARRVADHVRGETGSRYSLPEREIDILVRGREETRRSLEALRALPVNPADPRSLPLEAVADIRIETGPVEVRRQAQQRVAVISATASDGDTGRASRAMAELAGGLELPPGVSLRVSGQSEDMEQAFSAMQMALLLSIFLVYLVMASQFESLLHPFIILFTVPIALAGAILGLWITGSTISVVVFIGLMMLGGIIVNNAIVLVDRINRNRVDGLALREAIMEAGQTRLRPILMTMLTTLLGLMPMALGMGEGGELRAPMAITVIGGLLVGTLLTLVLIPVTYERVEVWLGRRKTLKEASA</sequence>